<keyword evidence="2" id="KW-1185">Reference proteome</keyword>
<dbReference type="KEGG" id="anh:A6F65_00686"/>
<proteinExistence type="predicted"/>
<organism evidence="1 2">
    <name type="scientific">Paraurantiacibacter namhicola</name>
    <dbReference type="NCBI Taxonomy" id="645517"/>
    <lineage>
        <taxon>Bacteria</taxon>
        <taxon>Pseudomonadati</taxon>
        <taxon>Pseudomonadota</taxon>
        <taxon>Alphaproteobacteria</taxon>
        <taxon>Sphingomonadales</taxon>
        <taxon>Erythrobacteraceae</taxon>
        <taxon>Paraurantiacibacter</taxon>
    </lineage>
</organism>
<dbReference type="AlphaFoldDB" id="A0A1C7D6D1"/>
<dbReference type="Proteomes" id="UP000092698">
    <property type="component" value="Chromosome"/>
</dbReference>
<dbReference type="GO" id="GO:0003677">
    <property type="term" value="F:DNA binding"/>
    <property type="evidence" value="ECO:0007669"/>
    <property type="project" value="InterPro"/>
</dbReference>
<protein>
    <submittedName>
        <fullName evidence="1">Uncharacterized protein</fullName>
    </submittedName>
</protein>
<dbReference type="OrthoDB" id="7352402at2"/>
<evidence type="ECO:0000313" key="1">
    <source>
        <dbReference type="EMBL" id="ANU07008.1"/>
    </source>
</evidence>
<gene>
    <name evidence="1" type="ORF">A6F65_00686</name>
</gene>
<dbReference type="RefSeq" id="WP_157093036.1">
    <property type="nucleotide sequence ID" value="NZ_CP016545.1"/>
</dbReference>
<dbReference type="InterPro" id="IPR010982">
    <property type="entry name" value="Lambda_DNA-bd_dom_sf"/>
</dbReference>
<evidence type="ECO:0000313" key="2">
    <source>
        <dbReference type="Proteomes" id="UP000092698"/>
    </source>
</evidence>
<dbReference type="CDD" id="cd00093">
    <property type="entry name" value="HTH_XRE"/>
    <property type="match status" value="1"/>
</dbReference>
<dbReference type="InterPro" id="IPR001387">
    <property type="entry name" value="Cro/C1-type_HTH"/>
</dbReference>
<sequence>MSKTMKGAASAPSEYCLDDLGTSFKVVLVDSVQERNGPMGPEVYIPDYQGLLKQIAVVRAFHPAKLKAGDIQFLRKSLGIKSKELAVRLDISPEHMSRCESGDKTLAPNSEKVLRYLIVWEALSVAQKALQKAAEKSDAELDHFLSKISEITERVEKLMDGLTIDPLHNAEEELVFHFTLVSHDESAPANDDGEAPAREWLAA</sequence>
<accession>A0A1C7D6D1</accession>
<dbReference type="STRING" id="645517.A6F65_00686"/>
<reference evidence="1 2" key="1">
    <citation type="submission" date="2016-07" db="EMBL/GenBank/DDBJ databases">
        <title>Complete genome sequence of Altererythrobacter namhicola JCM 16345T, containing esterase-encoding genes.</title>
        <authorList>
            <person name="Cheng H."/>
            <person name="Wu Y.-H."/>
            <person name="Jian S.-L."/>
            <person name="Huo Y.-Y."/>
            <person name="Wang C.-S."/>
            <person name="Xu X.-W."/>
        </authorList>
    </citation>
    <scope>NUCLEOTIDE SEQUENCE [LARGE SCALE GENOMIC DNA]</scope>
    <source>
        <strain evidence="1 2">JCM 16345</strain>
    </source>
</reference>
<dbReference type="Gene3D" id="1.10.260.40">
    <property type="entry name" value="lambda repressor-like DNA-binding domains"/>
    <property type="match status" value="1"/>
</dbReference>
<name>A0A1C7D6D1_9SPHN</name>
<dbReference type="EMBL" id="CP016545">
    <property type="protein sequence ID" value="ANU07008.1"/>
    <property type="molecule type" value="Genomic_DNA"/>
</dbReference>
<dbReference type="SUPFAM" id="SSF47413">
    <property type="entry name" value="lambda repressor-like DNA-binding domains"/>
    <property type="match status" value="1"/>
</dbReference>